<sequence>MGGEKGPCHAAHCESVQCEGLRRRAAVGNVRDGEVSVPLPCCASKDPDRQEPFPIAGPERMYGVPAHCLSGRTYFGICTHLSLDGERVSDWLEAGRRLAEGVLGISSSLGPFQRVPTWCHLVRPGKQGSEMVRRHVEDCAIAGRIVRIDASDGPGSQK</sequence>
<dbReference type="EMBL" id="JAHMHQ010000010">
    <property type="protein sequence ID" value="KAK1636673.1"/>
    <property type="molecule type" value="Genomic_DNA"/>
</dbReference>
<organism evidence="1 2">
    <name type="scientific">Colletotrichum phormii</name>
    <dbReference type="NCBI Taxonomy" id="359342"/>
    <lineage>
        <taxon>Eukaryota</taxon>
        <taxon>Fungi</taxon>
        <taxon>Dikarya</taxon>
        <taxon>Ascomycota</taxon>
        <taxon>Pezizomycotina</taxon>
        <taxon>Sordariomycetes</taxon>
        <taxon>Hypocreomycetidae</taxon>
        <taxon>Glomerellales</taxon>
        <taxon>Glomerellaceae</taxon>
        <taxon>Colletotrichum</taxon>
        <taxon>Colletotrichum acutatum species complex</taxon>
    </lineage>
</organism>
<dbReference type="AlphaFoldDB" id="A0AAI9ZRC1"/>
<reference evidence="1" key="1">
    <citation type="submission" date="2021-06" db="EMBL/GenBank/DDBJ databases">
        <title>Comparative genomics, transcriptomics and evolutionary studies reveal genomic signatures of adaptation to plant cell wall in hemibiotrophic fungi.</title>
        <authorList>
            <consortium name="DOE Joint Genome Institute"/>
            <person name="Baroncelli R."/>
            <person name="Diaz J.F."/>
            <person name="Benocci T."/>
            <person name="Peng M."/>
            <person name="Battaglia E."/>
            <person name="Haridas S."/>
            <person name="Andreopoulos W."/>
            <person name="Labutti K."/>
            <person name="Pangilinan J."/>
            <person name="Floch G.L."/>
            <person name="Makela M.R."/>
            <person name="Henrissat B."/>
            <person name="Grigoriev I.V."/>
            <person name="Crouch J.A."/>
            <person name="De Vries R.P."/>
            <person name="Sukno S.A."/>
            <person name="Thon M.R."/>
        </authorList>
    </citation>
    <scope>NUCLEOTIDE SEQUENCE</scope>
    <source>
        <strain evidence="1">CBS 102054</strain>
    </source>
</reference>
<keyword evidence="2" id="KW-1185">Reference proteome</keyword>
<accession>A0AAI9ZRC1</accession>
<dbReference type="Proteomes" id="UP001243989">
    <property type="component" value="Unassembled WGS sequence"/>
</dbReference>
<evidence type="ECO:0000313" key="2">
    <source>
        <dbReference type="Proteomes" id="UP001243989"/>
    </source>
</evidence>
<gene>
    <name evidence="1" type="ORF">BDP81DRAFT_26422</name>
</gene>
<comment type="caution">
    <text evidence="1">The sequence shown here is derived from an EMBL/GenBank/DDBJ whole genome shotgun (WGS) entry which is preliminary data.</text>
</comment>
<protein>
    <submittedName>
        <fullName evidence="1">Uncharacterized protein</fullName>
    </submittedName>
</protein>
<proteinExistence type="predicted"/>
<evidence type="ECO:0000313" key="1">
    <source>
        <dbReference type="EMBL" id="KAK1636673.1"/>
    </source>
</evidence>
<dbReference type="GeneID" id="85467754"/>
<name>A0AAI9ZRC1_9PEZI</name>
<dbReference type="RefSeq" id="XP_060445280.1">
    <property type="nucleotide sequence ID" value="XM_060582892.1"/>
</dbReference>